<reference evidence="1 2" key="1">
    <citation type="submission" date="2012-08" db="EMBL/GenBank/DDBJ databases">
        <title>Oryza genome evolution.</title>
        <authorList>
            <person name="Wing R.A."/>
        </authorList>
    </citation>
    <scope>NUCLEOTIDE SEQUENCE</scope>
</reference>
<evidence type="ECO:0000313" key="2">
    <source>
        <dbReference type="Proteomes" id="UP000032180"/>
    </source>
</evidence>
<dbReference type="Gramene" id="LPERR12G06180.1">
    <property type="protein sequence ID" value="LPERR12G06180.1"/>
    <property type="gene ID" value="LPERR12G06180"/>
</dbReference>
<dbReference type="HOGENOM" id="CLU_2870832_0_0_1"/>
<dbReference type="AlphaFoldDB" id="A0A0D9XY33"/>
<proteinExistence type="predicted"/>
<organism evidence="1 2">
    <name type="scientific">Leersia perrieri</name>
    <dbReference type="NCBI Taxonomy" id="77586"/>
    <lineage>
        <taxon>Eukaryota</taxon>
        <taxon>Viridiplantae</taxon>
        <taxon>Streptophyta</taxon>
        <taxon>Embryophyta</taxon>
        <taxon>Tracheophyta</taxon>
        <taxon>Spermatophyta</taxon>
        <taxon>Magnoliopsida</taxon>
        <taxon>Liliopsida</taxon>
        <taxon>Poales</taxon>
        <taxon>Poaceae</taxon>
        <taxon>BOP clade</taxon>
        <taxon>Oryzoideae</taxon>
        <taxon>Oryzeae</taxon>
        <taxon>Oryzinae</taxon>
        <taxon>Leersia</taxon>
    </lineage>
</organism>
<accession>A0A0D9XY33</accession>
<keyword evidence="2" id="KW-1185">Reference proteome</keyword>
<sequence length="64" mass="7612">MTSDDPQTCGRRYFQCPNYALEVYGNMCDYIEWVDTENPVFDRRSGRWMSPSESDDMYLARKTI</sequence>
<reference evidence="1" key="3">
    <citation type="submission" date="2015-04" db="UniProtKB">
        <authorList>
            <consortium name="EnsemblPlants"/>
        </authorList>
    </citation>
    <scope>IDENTIFICATION</scope>
</reference>
<evidence type="ECO:0008006" key="3">
    <source>
        <dbReference type="Google" id="ProtNLM"/>
    </source>
</evidence>
<protein>
    <recommendedName>
        <fullName evidence="3">Zinc finger GRF-type domain-containing protein</fullName>
    </recommendedName>
</protein>
<evidence type="ECO:0000313" key="1">
    <source>
        <dbReference type="EnsemblPlants" id="LPERR12G06180.1"/>
    </source>
</evidence>
<dbReference type="Proteomes" id="UP000032180">
    <property type="component" value="Chromosome 12"/>
</dbReference>
<name>A0A0D9XY33_9ORYZ</name>
<dbReference type="EnsemblPlants" id="LPERR12G06180.1">
    <property type="protein sequence ID" value="LPERR12G06180.1"/>
    <property type="gene ID" value="LPERR12G06180"/>
</dbReference>
<reference evidence="2" key="2">
    <citation type="submission" date="2013-12" db="EMBL/GenBank/DDBJ databases">
        <authorList>
            <person name="Yu Y."/>
            <person name="Lee S."/>
            <person name="de Baynast K."/>
            <person name="Wissotski M."/>
            <person name="Liu L."/>
            <person name="Talag J."/>
            <person name="Goicoechea J."/>
            <person name="Angelova A."/>
            <person name="Jetty R."/>
            <person name="Kudrna D."/>
            <person name="Golser W."/>
            <person name="Rivera L."/>
            <person name="Zhang J."/>
            <person name="Wing R."/>
        </authorList>
    </citation>
    <scope>NUCLEOTIDE SEQUENCE</scope>
</reference>